<dbReference type="Gene3D" id="3.40.50.720">
    <property type="entry name" value="NAD(P)-binding Rossmann-like Domain"/>
    <property type="match status" value="1"/>
</dbReference>
<dbReference type="Pfam" id="PF00107">
    <property type="entry name" value="ADH_zinc_N"/>
    <property type="match status" value="1"/>
</dbReference>
<dbReference type="GO" id="GO:0070402">
    <property type="term" value="F:NADPH binding"/>
    <property type="evidence" value="ECO:0007669"/>
    <property type="project" value="TreeGrafter"/>
</dbReference>
<dbReference type="CDD" id="cd05286">
    <property type="entry name" value="QOR2"/>
    <property type="match status" value="1"/>
</dbReference>
<keyword evidence="5" id="KW-1185">Reference proteome</keyword>
<dbReference type="PROSITE" id="PS01162">
    <property type="entry name" value="QOR_ZETA_CRYSTAL"/>
    <property type="match status" value="1"/>
</dbReference>
<dbReference type="SMART" id="SM00829">
    <property type="entry name" value="PKS_ER"/>
    <property type="match status" value="1"/>
</dbReference>
<dbReference type="PANTHER" id="PTHR48106">
    <property type="entry name" value="QUINONE OXIDOREDUCTASE PIG3-RELATED"/>
    <property type="match status" value="1"/>
</dbReference>
<keyword evidence="1" id="KW-0521">NADP</keyword>
<dbReference type="SUPFAM" id="SSF51735">
    <property type="entry name" value="NAD(P)-binding Rossmann-fold domains"/>
    <property type="match status" value="1"/>
</dbReference>
<dbReference type="Gene3D" id="3.90.180.10">
    <property type="entry name" value="Medium-chain alcohol dehydrogenases, catalytic domain"/>
    <property type="match status" value="1"/>
</dbReference>
<sequence>MSRAIVASQPGGPEVLKIAEVEDPVARPGQLLIKVAASGVNFIETYQRSGSYSVPFPFIPGTEASGTVLGVGPGVEGFAVGDRVVSGETGNTYAELALVDADKTFHVPDGVSAETAAGLLAQGMTAHYLANSTFPAQEGQTVLVHAAAGGVGLLLTQLLKAKGVRVIATVSDDVKEELARKAGAETVLRYEGFAEQVRELTGGEGVDCVYDGVGKATFDGSLASVKVRGMLVLFGAASGPVPPFEIQRLNAGGSVSLTRPTMAHYLRTPEERAWRAGDIFSAVLSGELEVRIGATYPLAEAAQAHRDLEARKTTGKVLLIP</sequence>
<dbReference type="InterPro" id="IPR002364">
    <property type="entry name" value="Quin_OxRdtase/zeta-crystal_CS"/>
</dbReference>
<dbReference type="InterPro" id="IPR036291">
    <property type="entry name" value="NAD(P)-bd_dom_sf"/>
</dbReference>
<name>A0A939KLI6_9MICC</name>
<dbReference type="GO" id="GO:0003960">
    <property type="term" value="F:quinone reductase (NADPH) activity"/>
    <property type="evidence" value="ECO:0007669"/>
    <property type="project" value="InterPro"/>
</dbReference>
<gene>
    <name evidence="4" type="ORF">J1902_04760</name>
</gene>
<reference evidence="4" key="1">
    <citation type="submission" date="2021-03" db="EMBL/GenBank/DDBJ databases">
        <title>A new species, PO-11, isolated from a karst cave deposit.</title>
        <authorList>
            <person name="Zhaoxiaoyong W."/>
        </authorList>
    </citation>
    <scope>NUCLEOTIDE SEQUENCE</scope>
    <source>
        <strain evidence="4">PO-11</strain>
    </source>
</reference>
<feature type="domain" description="Enoyl reductase (ER)" evidence="3">
    <location>
        <begin position="11"/>
        <end position="319"/>
    </location>
</feature>
<evidence type="ECO:0000313" key="5">
    <source>
        <dbReference type="Proteomes" id="UP000664164"/>
    </source>
</evidence>
<dbReference type="EMBL" id="JAFNLL010000007">
    <property type="protein sequence ID" value="MBO1267298.1"/>
    <property type="molecule type" value="Genomic_DNA"/>
</dbReference>
<evidence type="ECO:0000256" key="1">
    <source>
        <dbReference type="ARBA" id="ARBA00022857"/>
    </source>
</evidence>
<dbReference type="InterPro" id="IPR013154">
    <property type="entry name" value="ADH-like_N"/>
</dbReference>
<dbReference type="InterPro" id="IPR013149">
    <property type="entry name" value="ADH-like_C"/>
</dbReference>
<dbReference type="InterPro" id="IPR011032">
    <property type="entry name" value="GroES-like_sf"/>
</dbReference>
<proteinExistence type="predicted"/>
<dbReference type="GO" id="GO:0005829">
    <property type="term" value="C:cytosol"/>
    <property type="evidence" value="ECO:0007669"/>
    <property type="project" value="TreeGrafter"/>
</dbReference>
<organism evidence="4 5">
    <name type="scientific">Arthrobacter cavernae</name>
    <dbReference type="NCBI Taxonomy" id="2817681"/>
    <lineage>
        <taxon>Bacteria</taxon>
        <taxon>Bacillati</taxon>
        <taxon>Actinomycetota</taxon>
        <taxon>Actinomycetes</taxon>
        <taxon>Micrococcales</taxon>
        <taxon>Micrococcaceae</taxon>
        <taxon>Arthrobacter</taxon>
    </lineage>
</organism>
<dbReference type="GO" id="GO:0008270">
    <property type="term" value="F:zinc ion binding"/>
    <property type="evidence" value="ECO:0007669"/>
    <property type="project" value="InterPro"/>
</dbReference>
<comment type="caution">
    <text evidence="4">The sequence shown here is derived from an EMBL/GenBank/DDBJ whole genome shotgun (WGS) entry which is preliminary data.</text>
</comment>
<dbReference type="Pfam" id="PF08240">
    <property type="entry name" value="ADH_N"/>
    <property type="match status" value="1"/>
</dbReference>
<dbReference type="PANTHER" id="PTHR48106:SF13">
    <property type="entry name" value="QUINONE OXIDOREDUCTASE-RELATED"/>
    <property type="match status" value="1"/>
</dbReference>
<keyword evidence="2" id="KW-0560">Oxidoreductase</keyword>
<evidence type="ECO:0000259" key="3">
    <source>
        <dbReference type="SMART" id="SM00829"/>
    </source>
</evidence>
<accession>A0A939KLI6</accession>
<dbReference type="InterPro" id="IPR020843">
    <property type="entry name" value="ER"/>
</dbReference>
<evidence type="ECO:0000256" key="2">
    <source>
        <dbReference type="ARBA" id="ARBA00023002"/>
    </source>
</evidence>
<dbReference type="SUPFAM" id="SSF50129">
    <property type="entry name" value="GroES-like"/>
    <property type="match status" value="1"/>
</dbReference>
<dbReference type="RefSeq" id="WP_207615094.1">
    <property type="nucleotide sequence ID" value="NZ_JAFNLL010000007.1"/>
</dbReference>
<evidence type="ECO:0000313" key="4">
    <source>
        <dbReference type="EMBL" id="MBO1267298.1"/>
    </source>
</evidence>
<protein>
    <submittedName>
        <fullName evidence="4">Quinone oxidoreductase</fullName>
    </submittedName>
</protein>
<dbReference type="InterPro" id="IPR047618">
    <property type="entry name" value="QOR-like"/>
</dbReference>
<dbReference type="GO" id="GO:0035925">
    <property type="term" value="F:mRNA 3'-UTR AU-rich region binding"/>
    <property type="evidence" value="ECO:0007669"/>
    <property type="project" value="TreeGrafter"/>
</dbReference>
<dbReference type="FunFam" id="3.40.50.720:FF:000053">
    <property type="entry name" value="Quinone oxidoreductase 1"/>
    <property type="match status" value="1"/>
</dbReference>
<dbReference type="Proteomes" id="UP000664164">
    <property type="component" value="Unassembled WGS sequence"/>
</dbReference>
<dbReference type="AlphaFoldDB" id="A0A939KLI6"/>